<evidence type="ECO:0000313" key="2">
    <source>
        <dbReference type="EMBL" id="KAD6454483.1"/>
    </source>
</evidence>
<evidence type="ECO:0000256" key="1">
    <source>
        <dbReference type="SAM" id="MobiDB-lite"/>
    </source>
</evidence>
<protein>
    <submittedName>
        <fullName evidence="2">Uncharacterized protein</fullName>
    </submittedName>
</protein>
<dbReference type="EMBL" id="SZYD01000004">
    <property type="protein sequence ID" value="KAD6454483.1"/>
    <property type="molecule type" value="Genomic_DNA"/>
</dbReference>
<organism evidence="2 3">
    <name type="scientific">Mikania micrantha</name>
    <name type="common">bitter vine</name>
    <dbReference type="NCBI Taxonomy" id="192012"/>
    <lineage>
        <taxon>Eukaryota</taxon>
        <taxon>Viridiplantae</taxon>
        <taxon>Streptophyta</taxon>
        <taxon>Embryophyta</taxon>
        <taxon>Tracheophyta</taxon>
        <taxon>Spermatophyta</taxon>
        <taxon>Magnoliopsida</taxon>
        <taxon>eudicotyledons</taxon>
        <taxon>Gunneridae</taxon>
        <taxon>Pentapetalae</taxon>
        <taxon>asterids</taxon>
        <taxon>campanulids</taxon>
        <taxon>Asterales</taxon>
        <taxon>Asteraceae</taxon>
        <taxon>Asteroideae</taxon>
        <taxon>Heliantheae alliance</taxon>
        <taxon>Eupatorieae</taxon>
        <taxon>Mikania</taxon>
    </lineage>
</organism>
<evidence type="ECO:0000313" key="3">
    <source>
        <dbReference type="Proteomes" id="UP000326396"/>
    </source>
</evidence>
<name>A0A5N6PKL9_9ASTR</name>
<dbReference type="Proteomes" id="UP000326396">
    <property type="component" value="Linkage Group LG12"/>
</dbReference>
<accession>A0A5N6PKL9</accession>
<comment type="caution">
    <text evidence="2">The sequence shown here is derived from an EMBL/GenBank/DDBJ whole genome shotgun (WGS) entry which is preliminary data.</text>
</comment>
<reference evidence="2 3" key="1">
    <citation type="submission" date="2019-05" db="EMBL/GenBank/DDBJ databases">
        <title>Mikania micrantha, genome provides insights into the molecular mechanism of rapid growth.</title>
        <authorList>
            <person name="Liu B."/>
        </authorList>
    </citation>
    <scope>NUCLEOTIDE SEQUENCE [LARGE SCALE GENOMIC DNA]</scope>
    <source>
        <strain evidence="2">NLD-2019</strain>
        <tissue evidence="2">Leaf</tissue>
    </source>
</reference>
<sequence>MQEFMVDASDIPLPTGSTPARPHKGELSPWRSCTSHVTCTGQSIFTKLSDRVEEEEISITPEFICEVHKRIAEAPLLEKLKLSSFAMNNLNTLGEILIQGSTRFMGKRYILKIPYRRVPLA</sequence>
<proteinExistence type="predicted"/>
<dbReference type="AlphaFoldDB" id="A0A5N6PKL9"/>
<gene>
    <name evidence="2" type="ORF">E3N88_09189</name>
</gene>
<keyword evidence="3" id="KW-1185">Reference proteome</keyword>
<feature type="region of interest" description="Disordered" evidence="1">
    <location>
        <begin position="1"/>
        <end position="29"/>
    </location>
</feature>